<reference evidence="3 4" key="1">
    <citation type="journal article" date="2019" name="Int. J. Syst. Evol. Microbiol.">
        <title>The Global Catalogue of Microorganisms (GCM) 10K type strain sequencing project: providing services to taxonomists for standard genome sequencing and annotation.</title>
        <authorList>
            <consortium name="The Broad Institute Genomics Platform"/>
            <consortium name="The Broad Institute Genome Sequencing Center for Infectious Disease"/>
            <person name="Wu L."/>
            <person name="Ma J."/>
        </authorList>
    </citation>
    <scope>NUCLEOTIDE SEQUENCE [LARGE SCALE GENOMIC DNA]</scope>
    <source>
        <strain evidence="3 4">GX26</strain>
    </source>
</reference>
<comment type="caution">
    <text evidence="3">The sequence shown here is derived from an EMBL/GenBank/DDBJ whole genome shotgun (WGS) entry which is preliminary data.</text>
</comment>
<sequence>MTDRAGSVDPSDAGAADALRDAASELRAARDAVDDHGGREQLETVASAVRDAERKLNSYEESATGTGDFESYVRFQEAFATLVEGLDDDLPEREAFETALECVEKRRLSESDFVAARDALGPARELASVRERLSSAREAFADARRRATDRLDAVEDGIAARERLLELGNADLDAPVDDLRDPIGTYDDAVTDAFASFRRNAPAGEVFDVLADAAAYPLVDVDAPPEELREYVAAAGDDHTIPELLEYADYSQSKLEHYVDDPGALRTAVGTRRTYLDRLDGSGFTIGWPPPEAEVLQYVTRELLSVVPGFAEEDVAATLQSVRELAWRDDYARLRTAAVALDELGDAERDRLAAGAVSEELAALEDEREALRAALDDTDDLA</sequence>
<dbReference type="Proteomes" id="UP001596395">
    <property type="component" value="Unassembled WGS sequence"/>
</dbReference>
<evidence type="ECO:0000313" key="4">
    <source>
        <dbReference type="Proteomes" id="UP001596395"/>
    </source>
</evidence>
<name>A0ABD5VHC9_9EURY</name>
<accession>A0ABD5VHC9</accession>
<evidence type="ECO:0000256" key="2">
    <source>
        <dbReference type="SAM" id="MobiDB-lite"/>
    </source>
</evidence>
<gene>
    <name evidence="3" type="ORF">ACFQGB_05250</name>
</gene>
<dbReference type="AlphaFoldDB" id="A0ABD5VHC9"/>
<dbReference type="Pfam" id="PF23432">
    <property type="entry name" value="DUF7118"/>
    <property type="match status" value="1"/>
</dbReference>
<dbReference type="EMBL" id="JBHSXN010000001">
    <property type="protein sequence ID" value="MFC6952261.1"/>
    <property type="molecule type" value="Genomic_DNA"/>
</dbReference>
<evidence type="ECO:0000256" key="1">
    <source>
        <dbReference type="SAM" id="Coils"/>
    </source>
</evidence>
<feature type="coiled-coil region" evidence="1">
    <location>
        <begin position="354"/>
        <end position="381"/>
    </location>
</feature>
<dbReference type="InterPro" id="IPR055542">
    <property type="entry name" value="DUF7118"/>
</dbReference>
<keyword evidence="4" id="KW-1185">Reference proteome</keyword>
<evidence type="ECO:0000313" key="3">
    <source>
        <dbReference type="EMBL" id="MFC6952261.1"/>
    </source>
</evidence>
<organism evidence="3 4">
    <name type="scientific">Halorubellus litoreus</name>
    <dbReference type="NCBI Taxonomy" id="755308"/>
    <lineage>
        <taxon>Archaea</taxon>
        <taxon>Methanobacteriati</taxon>
        <taxon>Methanobacteriota</taxon>
        <taxon>Stenosarchaea group</taxon>
        <taxon>Halobacteria</taxon>
        <taxon>Halobacteriales</taxon>
        <taxon>Halorubellaceae</taxon>
        <taxon>Halorubellus</taxon>
    </lineage>
</organism>
<proteinExistence type="predicted"/>
<protein>
    <submittedName>
        <fullName evidence="3">Uncharacterized protein</fullName>
    </submittedName>
</protein>
<feature type="region of interest" description="Disordered" evidence="2">
    <location>
        <begin position="1"/>
        <end position="20"/>
    </location>
</feature>
<dbReference type="RefSeq" id="WP_336349251.1">
    <property type="nucleotide sequence ID" value="NZ_JAZAQL010000001.1"/>
</dbReference>
<keyword evidence="1" id="KW-0175">Coiled coil</keyword>